<dbReference type="InterPro" id="IPR001179">
    <property type="entry name" value="PPIase_FKBP_dom"/>
</dbReference>
<keyword evidence="9 12" id="KW-0131">Cell cycle</keyword>
<name>F2F0L4_SOLSS</name>
<dbReference type="GO" id="GO:0005737">
    <property type="term" value="C:cytoplasm"/>
    <property type="evidence" value="ECO:0007669"/>
    <property type="project" value="UniProtKB-SubCell"/>
</dbReference>
<dbReference type="FunFam" id="3.10.50.40:FF:000001">
    <property type="entry name" value="Trigger factor"/>
    <property type="match status" value="1"/>
</dbReference>
<evidence type="ECO:0000256" key="8">
    <source>
        <dbReference type="ARBA" id="ARBA00023235"/>
    </source>
</evidence>
<dbReference type="GO" id="GO:0043335">
    <property type="term" value="P:protein unfolding"/>
    <property type="evidence" value="ECO:0007669"/>
    <property type="project" value="TreeGrafter"/>
</dbReference>
<dbReference type="EMBL" id="AP012157">
    <property type="protein sequence ID" value="BAK15789.1"/>
    <property type="molecule type" value="Genomic_DNA"/>
</dbReference>
<evidence type="ECO:0000313" key="17">
    <source>
        <dbReference type="Proteomes" id="UP000006691"/>
    </source>
</evidence>
<dbReference type="AlphaFoldDB" id="F2F0L4"/>
<dbReference type="Gene3D" id="3.10.50.40">
    <property type="match status" value="1"/>
</dbReference>
<dbReference type="InterPro" id="IPR008881">
    <property type="entry name" value="Trigger_fac_ribosome-bd_bac"/>
</dbReference>
<dbReference type="RefSeq" id="WP_008405167.1">
    <property type="nucleotide sequence ID" value="NC_018065.1"/>
</dbReference>
<keyword evidence="12" id="KW-0963">Cytoplasm</keyword>
<evidence type="ECO:0000256" key="4">
    <source>
        <dbReference type="ARBA" id="ARBA00016902"/>
    </source>
</evidence>
<dbReference type="HOGENOM" id="CLU_033058_3_2_9"/>
<evidence type="ECO:0000313" key="16">
    <source>
        <dbReference type="EMBL" id="BAK15789.1"/>
    </source>
</evidence>
<comment type="similarity">
    <text evidence="2 12 14">Belongs to the FKBP-type PPIase family. Tig subfamily.</text>
</comment>
<dbReference type="GO" id="GO:0051083">
    <property type="term" value="P:'de novo' cotranslational protein folding"/>
    <property type="evidence" value="ECO:0007669"/>
    <property type="project" value="TreeGrafter"/>
</dbReference>
<reference evidence="17" key="1">
    <citation type="submission" date="2011-04" db="EMBL/GenBank/DDBJ databases">
        <title>Genome sequence of Solibacillus silvestris StLB046.</title>
        <authorList>
            <person name="Morohoshi T."/>
            <person name="Someya N."/>
            <person name="Ikeda T."/>
        </authorList>
    </citation>
    <scope>NUCLEOTIDE SEQUENCE [LARGE SCALE GENOMIC DNA]</scope>
    <source>
        <strain evidence="17">StLB046</strain>
    </source>
</reference>
<comment type="function">
    <text evidence="10 12">Involved in protein export. Acts as a chaperone by maintaining the newly synthesized protein in an open conformation. Functions as a peptidyl-prolyl cis-trans isomerase.</text>
</comment>
<evidence type="ECO:0000256" key="14">
    <source>
        <dbReference type="RuleBase" id="RU003914"/>
    </source>
</evidence>
<evidence type="ECO:0000256" key="5">
    <source>
        <dbReference type="ARBA" id="ARBA00022618"/>
    </source>
</evidence>
<dbReference type="PIRSF" id="PIRSF003095">
    <property type="entry name" value="Trigger_factor"/>
    <property type="match status" value="1"/>
</dbReference>
<dbReference type="GO" id="GO:0003755">
    <property type="term" value="F:peptidyl-prolyl cis-trans isomerase activity"/>
    <property type="evidence" value="ECO:0007669"/>
    <property type="project" value="UniProtKB-UniRule"/>
</dbReference>
<protein>
    <recommendedName>
        <fullName evidence="4 12">Trigger factor</fullName>
        <shortName evidence="12">TF</shortName>
        <ecNumber evidence="3 12">5.2.1.8</ecNumber>
    </recommendedName>
    <alternativeName>
        <fullName evidence="11 12">PPIase</fullName>
    </alternativeName>
</protein>
<dbReference type="Pfam" id="PF00254">
    <property type="entry name" value="FKBP_C"/>
    <property type="match status" value="1"/>
</dbReference>
<dbReference type="NCBIfam" id="TIGR00115">
    <property type="entry name" value="tig"/>
    <property type="match status" value="1"/>
</dbReference>
<dbReference type="InterPro" id="IPR005215">
    <property type="entry name" value="Trig_fac"/>
</dbReference>
<evidence type="ECO:0000256" key="9">
    <source>
        <dbReference type="ARBA" id="ARBA00023306"/>
    </source>
</evidence>
<evidence type="ECO:0000256" key="11">
    <source>
        <dbReference type="ARBA" id="ARBA00029986"/>
    </source>
</evidence>
<dbReference type="PATRIC" id="fig|1002809.3.peg.1377"/>
<evidence type="ECO:0000256" key="2">
    <source>
        <dbReference type="ARBA" id="ARBA00005464"/>
    </source>
</evidence>
<dbReference type="SUPFAM" id="SSF102735">
    <property type="entry name" value="Trigger factor ribosome-binding domain"/>
    <property type="match status" value="1"/>
</dbReference>
<dbReference type="Pfam" id="PF05697">
    <property type="entry name" value="Trigger_N"/>
    <property type="match status" value="1"/>
</dbReference>
<dbReference type="PANTHER" id="PTHR30560:SF3">
    <property type="entry name" value="TRIGGER FACTOR-LIKE PROTEIN TIG, CHLOROPLASTIC"/>
    <property type="match status" value="1"/>
</dbReference>
<organism evidence="16 17">
    <name type="scientific">Solibacillus silvestris (strain StLB046)</name>
    <name type="common">Bacillus silvestris</name>
    <dbReference type="NCBI Taxonomy" id="1002809"/>
    <lineage>
        <taxon>Bacteria</taxon>
        <taxon>Bacillati</taxon>
        <taxon>Bacillota</taxon>
        <taxon>Bacilli</taxon>
        <taxon>Bacillales</taxon>
        <taxon>Caryophanaceae</taxon>
        <taxon>Solibacillus</taxon>
    </lineage>
</organism>
<keyword evidence="5 12" id="KW-0132">Cell division</keyword>
<dbReference type="Proteomes" id="UP000006691">
    <property type="component" value="Chromosome"/>
</dbReference>
<dbReference type="KEGG" id="siv:SSIL_1366"/>
<proteinExistence type="inferred from homology"/>
<dbReference type="PROSITE" id="PS50059">
    <property type="entry name" value="FKBP_PPIASE"/>
    <property type="match status" value="1"/>
</dbReference>
<dbReference type="InterPro" id="IPR036611">
    <property type="entry name" value="Trigger_fac_ribosome-bd_sf"/>
</dbReference>
<feature type="domain" description="PPIase FKBP-type" evidence="15">
    <location>
        <begin position="164"/>
        <end position="246"/>
    </location>
</feature>
<dbReference type="PANTHER" id="PTHR30560">
    <property type="entry name" value="TRIGGER FACTOR CHAPERONE AND PEPTIDYL-PROLYL CIS/TRANS ISOMERASE"/>
    <property type="match status" value="1"/>
</dbReference>
<dbReference type="GO" id="GO:0015031">
    <property type="term" value="P:protein transport"/>
    <property type="evidence" value="ECO:0007669"/>
    <property type="project" value="UniProtKB-UniRule"/>
</dbReference>
<evidence type="ECO:0000259" key="15">
    <source>
        <dbReference type="PROSITE" id="PS50059"/>
    </source>
</evidence>
<dbReference type="InterPro" id="IPR046357">
    <property type="entry name" value="PPIase_dom_sf"/>
</dbReference>
<sequence>MSVKWEKQEGNEGLLTVTVEAAEVDKALDQAFKKVVKQINVPGFRKGKMPRNVFEKMYGVEALYQDALEIVINSSYPVALDEAGIEPVDYPEIAGTENFAKGTDFTYTATVTVKPEPKLGEYKGLEVTKQSAEVTDEEVQSLIDAQLAKKAELEIKEDEAIVEGDTAVIDFEGFVGEEAFEGGKGEDYALEIGSGSFIPGFEEQLVGAKTGETKDVVVTFPEEYHAAELAGKEAKFVVTVKEVKTKVLPDLTDEFAKEIDPEVETVEALRTKLKETTLANKEADVEASLRDELVEKAAANAEVEIPQGMINTEVDRMVQEFGQRLQMQGMNLDLYYQFSGQNEEALRTQMAEEAVNRVRVSLVLEAIGQAENIEVSEEDINTEVEKMAAQFGMSNDQILTALGGTQVLENDIRTQKTVEFLVENAKISN</sequence>
<comment type="catalytic activity">
    <reaction evidence="1 12 13">
        <text>[protein]-peptidylproline (omega=180) = [protein]-peptidylproline (omega=0)</text>
        <dbReference type="Rhea" id="RHEA:16237"/>
        <dbReference type="Rhea" id="RHEA-COMP:10747"/>
        <dbReference type="Rhea" id="RHEA-COMP:10748"/>
        <dbReference type="ChEBI" id="CHEBI:83833"/>
        <dbReference type="ChEBI" id="CHEBI:83834"/>
        <dbReference type="EC" id="5.2.1.8"/>
    </reaction>
</comment>
<evidence type="ECO:0000256" key="6">
    <source>
        <dbReference type="ARBA" id="ARBA00023110"/>
    </source>
</evidence>
<dbReference type="eggNOG" id="COG0544">
    <property type="taxonomic scope" value="Bacteria"/>
</dbReference>
<dbReference type="Pfam" id="PF05698">
    <property type="entry name" value="Trigger_C"/>
    <property type="match status" value="1"/>
</dbReference>
<dbReference type="GO" id="GO:0043022">
    <property type="term" value="F:ribosome binding"/>
    <property type="evidence" value="ECO:0007669"/>
    <property type="project" value="TreeGrafter"/>
</dbReference>
<dbReference type="GO" id="GO:0051301">
    <property type="term" value="P:cell division"/>
    <property type="evidence" value="ECO:0007669"/>
    <property type="project" value="UniProtKB-KW"/>
</dbReference>
<keyword evidence="8 12" id="KW-0413">Isomerase</keyword>
<keyword evidence="6 12" id="KW-0697">Rotamase</keyword>
<comment type="subcellular location">
    <subcellularLocation>
        <location evidence="12">Cytoplasm</location>
    </subcellularLocation>
    <text evidence="12">About half TF is bound to the ribosome near the polypeptide exit tunnel while the other half is free in the cytoplasm.</text>
</comment>
<keyword evidence="7 12" id="KW-0143">Chaperone</keyword>
<gene>
    <name evidence="12" type="primary">tig</name>
    <name evidence="16" type="ordered locus">SSIL_1366</name>
</gene>
<evidence type="ECO:0000256" key="1">
    <source>
        <dbReference type="ARBA" id="ARBA00000971"/>
    </source>
</evidence>
<dbReference type="SUPFAM" id="SSF109998">
    <property type="entry name" value="Triger factor/SurA peptide-binding domain-like"/>
    <property type="match status" value="1"/>
</dbReference>
<keyword evidence="17" id="KW-1185">Reference proteome</keyword>
<dbReference type="Gene3D" id="3.30.70.1050">
    <property type="entry name" value="Trigger factor ribosome-binding domain"/>
    <property type="match status" value="1"/>
</dbReference>
<dbReference type="STRING" id="1002809.SSIL_1366"/>
<dbReference type="Gene3D" id="1.10.3120.10">
    <property type="entry name" value="Trigger factor, C-terminal domain"/>
    <property type="match status" value="1"/>
</dbReference>
<reference evidence="16 17" key="2">
    <citation type="journal article" date="2012" name="J. Biosci. Bioeng.">
        <title>Complete genome sequence and characterization of the N-acylhomoserine lactone-degrading gene of the potato leaf-associated Solibacillus silvestris.</title>
        <authorList>
            <person name="Morohoshi T."/>
            <person name="Tominaga Y."/>
            <person name="Someya N."/>
            <person name="Ikeda T."/>
        </authorList>
    </citation>
    <scope>NUCLEOTIDE SEQUENCE [LARGE SCALE GENOMIC DNA]</scope>
    <source>
        <strain evidence="16 17">StLB046</strain>
    </source>
</reference>
<dbReference type="InterPro" id="IPR008880">
    <property type="entry name" value="Trigger_fac_C"/>
</dbReference>
<dbReference type="GO" id="GO:0044183">
    <property type="term" value="F:protein folding chaperone"/>
    <property type="evidence" value="ECO:0007669"/>
    <property type="project" value="TreeGrafter"/>
</dbReference>
<dbReference type="EC" id="5.2.1.8" evidence="3 12"/>
<comment type="domain">
    <text evidence="12">Consists of 3 domains; the N-terminus binds the ribosome, the middle domain has PPIase activity, while the C-terminus has intrinsic chaperone activity on its own.</text>
</comment>
<evidence type="ECO:0000256" key="3">
    <source>
        <dbReference type="ARBA" id="ARBA00013194"/>
    </source>
</evidence>
<evidence type="ECO:0000256" key="10">
    <source>
        <dbReference type="ARBA" id="ARBA00024849"/>
    </source>
</evidence>
<evidence type="ECO:0000256" key="12">
    <source>
        <dbReference type="HAMAP-Rule" id="MF_00303"/>
    </source>
</evidence>
<dbReference type="InterPro" id="IPR027304">
    <property type="entry name" value="Trigger_fact/SurA_dom_sf"/>
</dbReference>
<accession>F2F0L4</accession>
<dbReference type="HAMAP" id="MF_00303">
    <property type="entry name" value="Trigger_factor_Tig"/>
    <property type="match status" value="1"/>
</dbReference>
<dbReference type="InterPro" id="IPR037041">
    <property type="entry name" value="Trigger_fac_C_sf"/>
</dbReference>
<dbReference type="SUPFAM" id="SSF54534">
    <property type="entry name" value="FKBP-like"/>
    <property type="match status" value="1"/>
</dbReference>
<evidence type="ECO:0000256" key="7">
    <source>
        <dbReference type="ARBA" id="ARBA00023186"/>
    </source>
</evidence>
<evidence type="ECO:0000256" key="13">
    <source>
        <dbReference type="PROSITE-ProRule" id="PRU00277"/>
    </source>
</evidence>